<evidence type="ECO:0000256" key="6">
    <source>
        <dbReference type="SAM" id="Coils"/>
    </source>
</evidence>
<accession>A0ABD5ZET6</accession>
<dbReference type="InterPro" id="IPR000014">
    <property type="entry name" value="PAS"/>
</dbReference>
<comment type="caution">
    <text evidence="11">The sequence shown here is derived from an EMBL/GenBank/DDBJ whole genome shotgun (WGS) entry which is preliminary data.</text>
</comment>
<dbReference type="GO" id="GO:0004673">
    <property type="term" value="F:protein histidine kinase activity"/>
    <property type="evidence" value="ECO:0007669"/>
    <property type="project" value="UniProtKB-EC"/>
</dbReference>
<dbReference type="AlphaFoldDB" id="A0ABD5ZET6"/>
<keyword evidence="6" id="KW-0175">Coiled coil</keyword>
<dbReference type="PRINTS" id="PR00344">
    <property type="entry name" value="BCTRLSENSOR"/>
</dbReference>
<evidence type="ECO:0000256" key="3">
    <source>
        <dbReference type="ARBA" id="ARBA00022553"/>
    </source>
</evidence>
<organism evidence="11 12">
    <name type="scientific">Haloferax namakaokahaiae</name>
    <dbReference type="NCBI Taxonomy" id="1748331"/>
    <lineage>
        <taxon>Archaea</taxon>
        <taxon>Methanobacteriati</taxon>
        <taxon>Methanobacteriota</taxon>
        <taxon>Stenosarchaea group</taxon>
        <taxon>Halobacteria</taxon>
        <taxon>Halobacteriales</taxon>
        <taxon>Haloferacaceae</taxon>
        <taxon>Haloferax</taxon>
    </lineage>
</organism>
<reference evidence="11 12" key="1">
    <citation type="journal article" date="2019" name="Int. J. Syst. Evol. Microbiol.">
        <title>The Global Catalogue of Microorganisms (GCM) 10K type strain sequencing project: providing services to taxonomists for standard genome sequencing and annotation.</title>
        <authorList>
            <consortium name="The Broad Institute Genomics Platform"/>
            <consortium name="The Broad Institute Genome Sequencing Center for Infectious Disease"/>
            <person name="Wu L."/>
            <person name="Ma J."/>
        </authorList>
    </citation>
    <scope>NUCLEOTIDE SEQUENCE [LARGE SCALE GENOMIC DNA]</scope>
    <source>
        <strain evidence="11 12">DSM 29988</strain>
    </source>
</reference>
<keyword evidence="4" id="KW-0808">Transferase</keyword>
<keyword evidence="11" id="KW-0547">Nucleotide-binding</keyword>
<evidence type="ECO:0000313" key="11">
    <source>
        <dbReference type="EMBL" id="MFC7203743.1"/>
    </source>
</evidence>
<feature type="coiled-coil region" evidence="6">
    <location>
        <begin position="313"/>
        <end position="340"/>
    </location>
</feature>
<evidence type="ECO:0000256" key="7">
    <source>
        <dbReference type="SAM" id="MobiDB-lite"/>
    </source>
</evidence>
<dbReference type="SMART" id="SM00091">
    <property type="entry name" value="PAS"/>
    <property type="match status" value="1"/>
</dbReference>
<dbReference type="Proteomes" id="UP001596481">
    <property type="component" value="Unassembled WGS sequence"/>
</dbReference>
<dbReference type="Pfam" id="PF02518">
    <property type="entry name" value="HATPase_c"/>
    <property type="match status" value="1"/>
</dbReference>
<dbReference type="PANTHER" id="PTHR43304">
    <property type="entry name" value="PHYTOCHROME-LIKE PROTEIN CPH1"/>
    <property type="match status" value="1"/>
</dbReference>
<dbReference type="InterPro" id="IPR013656">
    <property type="entry name" value="PAS_4"/>
</dbReference>
<dbReference type="NCBIfam" id="TIGR00229">
    <property type="entry name" value="sensory_box"/>
    <property type="match status" value="1"/>
</dbReference>
<dbReference type="Gene3D" id="3.30.565.10">
    <property type="entry name" value="Histidine kinase-like ATPase, C-terminal domain"/>
    <property type="match status" value="1"/>
</dbReference>
<dbReference type="GO" id="GO:0005524">
    <property type="term" value="F:ATP binding"/>
    <property type="evidence" value="ECO:0007669"/>
    <property type="project" value="UniProtKB-KW"/>
</dbReference>
<dbReference type="CDD" id="cd00130">
    <property type="entry name" value="PAS"/>
    <property type="match status" value="1"/>
</dbReference>
<dbReference type="SMART" id="SM00387">
    <property type="entry name" value="HATPase_c"/>
    <property type="match status" value="1"/>
</dbReference>
<dbReference type="Pfam" id="PF08448">
    <property type="entry name" value="PAS_4"/>
    <property type="match status" value="1"/>
</dbReference>
<dbReference type="PANTHER" id="PTHR43304:SF1">
    <property type="entry name" value="PAC DOMAIN-CONTAINING PROTEIN"/>
    <property type="match status" value="1"/>
</dbReference>
<keyword evidence="5" id="KW-0418">Kinase</keyword>
<evidence type="ECO:0000259" key="8">
    <source>
        <dbReference type="PROSITE" id="PS50109"/>
    </source>
</evidence>
<dbReference type="InterPro" id="IPR035965">
    <property type="entry name" value="PAS-like_dom_sf"/>
</dbReference>
<dbReference type="SUPFAM" id="SSF55874">
    <property type="entry name" value="ATPase domain of HSP90 chaperone/DNA topoisomerase II/histidine kinase"/>
    <property type="match status" value="1"/>
</dbReference>
<evidence type="ECO:0000256" key="5">
    <source>
        <dbReference type="ARBA" id="ARBA00022777"/>
    </source>
</evidence>
<keyword evidence="12" id="KW-1185">Reference proteome</keyword>
<dbReference type="InterPro" id="IPR052162">
    <property type="entry name" value="Sensor_kinase/Photoreceptor"/>
</dbReference>
<proteinExistence type="predicted"/>
<keyword evidence="3" id="KW-0597">Phosphoprotein</keyword>
<keyword evidence="11" id="KW-0067">ATP-binding</keyword>
<feature type="compositionally biased region" description="Basic and acidic residues" evidence="7">
    <location>
        <begin position="173"/>
        <end position="194"/>
    </location>
</feature>
<evidence type="ECO:0000256" key="4">
    <source>
        <dbReference type="ARBA" id="ARBA00022679"/>
    </source>
</evidence>
<dbReference type="PROSITE" id="PS50113">
    <property type="entry name" value="PAC"/>
    <property type="match status" value="1"/>
</dbReference>
<dbReference type="InterPro" id="IPR036890">
    <property type="entry name" value="HATPase_C_sf"/>
</dbReference>
<evidence type="ECO:0000259" key="9">
    <source>
        <dbReference type="PROSITE" id="PS50112"/>
    </source>
</evidence>
<feature type="region of interest" description="Disordered" evidence="7">
    <location>
        <begin position="170"/>
        <end position="194"/>
    </location>
</feature>
<name>A0ABD5ZET6_9EURY</name>
<feature type="domain" description="PAC" evidence="10">
    <location>
        <begin position="274"/>
        <end position="325"/>
    </location>
</feature>
<feature type="domain" description="Histidine kinase" evidence="8">
    <location>
        <begin position="336"/>
        <end position="542"/>
    </location>
</feature>
<protein>
    <recommendedName>
        <fullName evidence="2">histidine kinase</fullName>
        <ecNumber evidence="2">2.7.13.3</ecNumber>
    </recommendedName>
</protein>
<dbReference type="InterPro" id="IPR003594">
    <property type="entry name" value="HATPase_dom"/>
</dbReference>
<dbReference type="Gene3D" id="3.30.450.20">
    <property type="entry name" value="PAS domain"/>
    <property type="match status" value="1"/>
</dbReference>
<dbReference type="PROSITE" id="PS50112">
    <property type="entry name" value="PAS"/>
    <property type="match status" value="1"/>
</dbReference>
<dbReference type="SUPFAM" id="SSF55785">
    <property type="entry name" value="PYP-like sensor domain (PAS domain)"/>
    <property type="match status" value="1"/>
</dbReference>
<dbReference type="EMBL" id="JBHTAA010000005">
    <property type="protein sequence ID" value="MFC7203743.1"/>
    <property type="molecule type" value="Genomic_DNA"/>
</dbReference>
<dbReference type="EC" id="2.7.13.3" evidence="2"/>
<evidence type="ECO:0000256" key="1">
    <source>
        <dbReference type="ARBA" id="ARBA00000085"/>
    </source>
</evidence>
<comment type="catalytic activity">
    <reaction evidence="1">
        <text>ATP + protein L-histidine = ADP + protein N-phospho-L-histidine.</text>
        <dbReference type="EC" id="2.7.13.3"/>
    </reaction>
</comment>
<dbReference type="InterPro" id="IPR000700">
    <property type="entry name" value="PAS-assoc_C"/>
</dbReference>
<dbReference type="InterPro" id="IPR005467">
    <property type="entry name" value="His_kinase_dom"/>
</dbReference>
<gene>
    <name evidence="11" type="ORF">ACFQJC_09465</name>
</gene>
<dbReference type="PROSITE" id="PS50109">
    <property type="entry name" value="HIS_KIN"/>
    <property type="match status" value="1"/>
</dbReference>
<feature type="domain" description="PAS" evidence="9">
    <location>
        <begin position="196"/>
        <end position="270"/>
    </location>
</feature>
<evidence type="ECO:0000259" key="10">
    <source>
        <dbReference type="PROSITE" id="PS50113"/>
    </source>
</evidence>
<evidence type="ECO:0000256" key="2">
    <source>
        <dbReference type="ARBA" id="ARBA00012438"/>
    </source>
</evidence>
<dbReference type="RefSeq" id="WP_390223078.1">
    <property type="nucleotide sequence ID" value="NZ_JBHTAA010000005.1"/>
</dbReference>
<dbReference type="InterPro" id="IPR004358">
    <property type="entry name" value="Sig_transdc_His_kin-like_C"/>
</dbReference>
<evidence type="ECO:0000313" key="12">
    <source>
        <dbReference type="Proteomes" id="UP001596481"/>
    </source>
</evidence>
<sequence>MSNGNRGTGLDEATTAELERSVSLLTAVTDAMATASSAPDTESTTADDVCDALVASDVFDCAWIGRIDESNEITPFAWAGVETVETDPVLAITTSEETSGDSPLASALRANEVFTKSADESTKLVVPLHRDDSVVGVLVADVGGKLDVGDPLSTALSNLADVIAASIGSDDSAAQKRDSTTHERDSKTHERDETTARRQLRAIFESSFEFLCLLEPDGTVLRVNDAALQFGDHERDEIIGQSVWETPWWHGHESRKSDLKEAISRAARGEFVRYVVEFETGGDEDATIVDFSLSPVFDDDGEVILLVSEGHDITAQRERAQDLQRERERLEFMNRILRHNLLNGLNVVGARADILRDFVAEDGEPHLETIQHRVEEMTELVGTMRTFMKAIVEGETQEFDSRSLRESVESCVERVEAESPNVSVSLGGIPPISVRADELLDEVVENLLKNAIQHNDKPVPEVSVEAAAGDETVELWISDNGPGVPDEQKRKIVEKSIEELSNPGSGFGLFLVREIVESYGGGIRIDDNDPEGATFVVELPRT</sequence>